<dbReference type="PRINTS" id="PR00505">
    <property type="entry name" value="D12N6MTFRASE"/>
</dbReference>
<dbReference type="PANTHER" id="PTHR30481">
    <property type="entry name" value="DNA ADENINE METHYLASE"/>
    <property type="match status" value="1"/>
</dbReference>
<dbReference type="PANTHER" id="PTHR30481:SF3">
    <property type="entry name" value="DNA ADENINE METHYLASE"/>
    <property type="match status" value="1"/>
</dbReference>
<feature type="binding site" evidence="7">
    <location>
        <position position="13"/>
    </location>
    <ligand>
        <name>S-adenosyl-L-methionine</name>
        <dbReference type="ChEBI" id="CHEBI:59789"/>
    </ligand>
</feature>
<evidence type="ECO:0000313" key="10">
    <source>
        <dbReference type="Proteomes" id="UP000580568"/>
    </source>
</evidence>
<keyword evidence="5 8" id="KW-0949">S-adenosyl-L-methionine</keyword>
<dbReference type="InterPro" id="IPR023095">
    <property type="entry name" value="Ade_MeTrfase_dom_2"/>
</dbReference>
<evidence type="ECO:0000313" key="9">
    <source>
        <dbReference type="EMBL" id="GFP76383.1"/>
    </source>
</evidence>
<feature type="binding site" evidence="7">
    <location>
        <position position="17"/>
    </location>
    <ligand>
        <name>S-adenosyl-L-methionine</name>
        <dbReference type="ChEBI" id="CHEBI:59789"/>
    </ligand>
</feature>
<dbReference type="GO" id="GO:0032259">
    <property type="term" value="P:methylation"/>
    <property type="evidence" value="ECO:0007669"/>
    <property type="project" value="UniProtKB-KW"/>
</dbReference>
<dbReference type="InterPro" id="IPR029063">
    <property type="entry name" value="SAM-dependent_MTases_sf"/>
</dbReference>
<comment type="caution">
    <text evidence="9">The sequence shown here is derived from an EMBL/GenBank/DDBJ whole genome shotgun (WGS) entry which is preliminary data.</text>
</comment>
<dbReference type="AlphaFoldDB" id="A0A6V8SND9"/>
<evidence type="ECO:0000256" key="2">
    <source>
        <dbReference type="ARBA" id="ARBA00011900"/>
    </source>
</evidence>
<organism evidence="9 10">
    <name type="scientific">Clostridium fungisolvens</name>
    <dbReference type="NCBI Taxonomy" id="1604897"/>
    <lineage>
        <taxon>Bacteria</taxon>
        <taxon>Bacillati</taxon>
        <taxon>Bacillota</taxon>
        <taxon>Clostridia</taxon>
        <taxon>Eubacteriales</taxon>
        <taxon>Clostridiaceae</taxon>
        <taxon>Clostridium</taxon>
    </lineage>
</organism>
<keyword evidence="4 8" id="KW-0808">Transferase</keyword>
<sequence>MGIRNNAKPFLKWAGGKTQLLEQFEDFYPSKLKEDKINTYIEPFIGGGAVFFNLQAKYNFDRIVINDINKILVITYKVIQNNVEDLIEKLEEFHDSYHSTDEMEFKEKFYYEKRELFNNLKIHVGVEEFSKNWIELAAIMIFLNKTCFNGLYRENKKGGFNVPFGKRRSAPILDEENLLEVNKALKDVIILNGDFTGVEEYINSETFIYIDPPYRPLSDTSSFNDYSKVEFNDESQIRLGKWVRRLAESKQVKVMLSNSDPKNIDENDNFFDELYEGFNIGRVKAVRNINSKGSGRGAINEIAVTTY</sequence>
<name>A0A6V8SND9_9CLOT</name>
<dbReference type="GO" id="GO:0006298">
    <property type="term" value="P:mismatch repair"/>
    <property type="evidence" value="ECO:0007669"/>
    <property type="project" value="TreeGrafter"/>
</dbReference>
<keyword evidence="10" id="KW-1185">Reference proteome</keyword>
<protein>
    <recommendedName>
        <fullName evidence="2 8">Site-specific DNA-methyltransferase (adenine-specific)</fullName>
        <ecNumber evidence="2 8">2.1.1.72</ecNumber>
    </recommendedName>
</protein>
<proteinExistence type="inferred from homology"/>
<evidence type="ECO:0000256" key="7">
    <source>
        <dbReference type="PIRSR" id="PIRSR000398-1"/>
    </source>
</evidence>
<dbReference type="RefSeq" id="WP_244638163.1">
    <property type="nucleotide sequence ID" value="NZ_BLZR01000001.1"/>
</dbReference>
<evidence type="ECO:0000256" key="4">
    <source>
        <dbReference type="ARBA" id="ARBA00022679"/>
    </source>
</evidence>
<comment type="similarity">
    <text evidence="1 8">Belongs to the N(4)/N(6)-methyltransferase family.</text>
</comment>
<dbReference type="GO" id="GO:0043565">
    <property type="term" value="F:sequence-specific DNA binding"/>
    <property type="evidence" value="ECO:0007669"/>
    <property type="project" value="TreeGrafter"/>
</dbReference>
<comment type="catalytic activity">
    <reaction evidence="6 8">
        <text>a 2'-deoxyadenosine in DNA + S-adenosyl-L-methionine = an N(6)-methyl-2'-deoxyadenosine in DNA + S-adenosyl-L-homocysteine + H(+)</text>
        <dbReference type="Rhea" id="RHEA:15197"/>
        <dbReference type="Rhea" id="RHEA-COMP:12418"/>
        <dbReference type="Rhea" id="RHEA-COMP:12419"/>
        <dbReference type="ChEBI" id="CHEBI:15378"/>
        <dbReference type="ChEBI" id="CHEBI:57856"/>
        <dbReference type="ChEBI" id="CHEBI:59789"/>
        <dbReference type="ChEBI" id="CHEBI:90615"/>
        <dbReference type="ChEBI" id="CHEBI:90616"/>
        <dbReference type="EC" id="2.1.1.72"/>
    </reaction>
</comment>
<evidence type="ECO:0000256" key="3">
    <source>
        <dbReference type="ARBA" id="ARBA00022603"/>
    </source>
</evidence>
<evidence type="ECO:0000256" key="1">
    <source>
        <dbReference type="ARBA" id="ARBA00006594"/>
    </source>
</evidence>
<dbReference type="Pfam" id="PF02086">
    <property type="entry name" value="MethyltransfD12"/>
    <property type="match status" value="1"/>
</dbReference>
<keyword evidence="3 8" id="KW-0489">Methyltransferase</keyword>
<dbReference type="GO" id="GO:1904047">
    <property type="term" value="F:S-adenosyl-L-methionine binding"/>
    <property type="evidence" value="ECO:0007669"/>
    <property type="project" value="TreeGrafter"/>
</dbReference>
<dbReference type="EMBL" id="BLZR01000001">
    <property type="protein sequence ID" value="GFP76383.1"/>
    <property type="molecule type" value="Genomic_DNA"/>
</dbReference>
<dbReference type="EC" id="2.1.1.72" evidence="2 8"/>
<dbReference type="InterPro" id="IPR002052">
    <property type="entry name" value="DNA_methylase_N6_adenine_CS"/>
</dbReference>
<evidence type="ECO:0000256" key="6">
    <source>
        <dbReference type="ARBA" id="ARBA00047942"/>
    </source>
</evidence>
<evidence type="ECO:0000256" key="8">
    <source>
        <dbReference type="RuleBase" id="RU361257"/>
    </source>
</evidence>
<dbReference type="SUPFAM" id="SSF53335">
    <property type="entry name" value="S-adenosyl-L-methionine-dependent methyltransferases"/>
    <property type="match status" value="1"/>
</dbReference>
<dbReference type="InterPro" id="IPR012263">
    <property type="entry name" value="M_m6A_EcoRV"/>
</dbReference>
<dbReference type="PIRSF" id="PIRSF000398">
    <property type="entry name" value="M_m6A_EcoRV"/>
    <property type="match status" value="1"/>
</dbReference>
<reference evidence="9 10" key="1">
    <citation type="submission" date="2020-07" db="EMBL/GenBank/DDBJ databases">
        <title>A new beta-1,3-glucan-decomposing anaerobic bacterium isolated from anoxic soil subjected to biological soil disinfestation.</title>
        <authorList>
            <person name="Ueki A."/>
            <person name="Tonouchi A."/>
        </authorList>
    </citation>
    <scope>NUCLEOTIDE SEQUENCE [LARGE SCALE GENOMIC DNA]</scope>
    <source>
        <strain evidence="9 10">TW1</strain>
    </source>
</reference>
<gene>
    <name evidence="9" type="ORF">bsdtw1_02485</name>
</gene>
<feature type="binding site" evidence="7">
    <location>
        <position position="67"/>
    </location>
    <ligand>
        <name>S-adenosyl-L-methionine</name>
        <dbReference type="ChEBI" id="CHEBI:59789"/>
    </ligand>
</feature>
<dbReference type="GO" id="GO:0009007">
    <property type="term" value="F:site-specific DNA-methyltransferase (adenine-specific) activity"/>
    <property type="evidence" value="ECO:0007669"/>
    <property type="project" value="UniProtKB-UniRule"/>
</dbReference>
<dbReference type="Gene3D" id="1.10.1020.10">
    <property type="entry name" value="Adenine-specific Methyltransferase, Domain 2"/>
    <property type="match status" value="1"/>
</dbReference>
<dbReference type="InterPro" id="IPR012327">
    <property type="entry name" value="MeTrfase_D12"/>
</dbReference>
<dbReference type="PROSITE" id="PS00092">
    <property type="entry name" value="N6_MTASE"/>
    <property type="match status" value="1"/>
</dbReference>
<dbReference type="Gene3D" id="3.40.50.150">
    <property type="entry name" value="Vaccinia Virus protein VP39"/>
    <property type="match status" value="1"/>
</dbReference>
<accession>A0A6V8SND9</accession>
<dbReference type="Proteomes" id="UP000580568">
    <property type="component" value="Unassembled WGS sequence"/>
</dbReference>
<dbReference type="NCBIfam" id="TIGR00571">
    <property type="entry name" value="dam"/>
    <property type="match status" value="1"/>
</dbReference>
<evidence type="ECO:0000256" key="5">
    <source>
        <dbReference type="ARBA" id="ARBA00022691"/>
    </source>
</evidence>
<dbReference type="GO" id="GO:0009307">
    <property type="term" value="P:DNA restriction-modification system"/>
    <property type="evidence" value="ECO:0007669"/>
    <property type="project" value="InterPro"/>
</dbReference>
<feature type="binding site" evidence="7">
    <location>
        <position position="211"/>
    </location>
    <ligand>
        <name>S-adenosyl-L-methionine</name>
        <dbReference type="ChEBI" id="CHEBI:59789"/>
    </ligand>
</feature>